<comment type="caution">
    <text evidence="1">The sequence shown here is derived from an EMBL/GenBank/DDBJ whole genome shotgun (WGS) entry which is preliminary data.</text>
</comment>
<organism evidence="1">
    <name type="scientific">marine sediment metagenome</name>
    <dbReference type="NCBI Taxonomy" id="412755"/>
    <lineage>
        <taxon>unclassified sequences</taxon>
        <taxon>metagenomes</taxon>
        <taxon>ecological metagenomes</taxon>
    </lineage>
</organism>
<evidence type="ECO:0000313" key="1">
    <source>
        <dbReference type="EMBL" id="KKN12465.1"/>
    </source>
</evidence>
<gene>
    <name evidence="1" type="ORF">LCGC14_1016330</name>
</gene>
<proteinExistence type="predicted"/>
<protein>
    <submittedName>
        <fullName evidence="1">Uncharacterized protein</fullName>
    </submittedName>
</protein>
<accession>A0A0F9MYS0</accession>
<dbReference type="EMBL" id="LAZR01004030">
    <property type="protein sequence ID" value="KKN12465.1"/>
    <property type="molecule type" value="Genomic_DNA"/>
</dbReference>
<reference evidence="1" key="1">
    <citation type="journal article" date="2015" name="Nature">
        <title>Complex archaea that bridge the gap between prokaryotes and eukaryotes.</title>
        <authorList>
            <person name="Spang A."/>
            <person name="Saw J.H."/>
            <person name="Jorgensen S.L."/>
            <person name="Zaremba-Niedzwiedzka K."/>
            <person name="Martijn J."/>
            <person name="Lind A.E."/>
            <person name="van Eijk R."/>
            <person name="Schleper C."/>
            <person name="Guy L."/>
            <person name="Ettema T.J."/>
        </authorList>
    </citation>
    <scope>NUCLEOTIDE SEQUENCE</scope>
</reference>
<sequence length="43" mass="5028">MTYPTVHYVRIGFLYYQLGRENFGLGAFMRLWLASFQPTVEGP</sequence>
<dbReference type="AlphaFoldDB" id="A0A0F9MYS0"/>
<name>A0A0F9MYS0_9ZZZZ</name>